<evidence type="ECO:0000313" key="2">
    <source>
        <dbReference type="Proteomes" id="UP001280581"/>
    </source>
</evidence>
<name>A0AAN6RJV3_9PLEO</name>
<keyword evidence="2" id="KW-1185">Reference proteome</keyword>
<dbReference type="EMBL" id="WVTA01000004">
    <property type="protein sequence ID" value="KAK3214372.1"/>
    <property type="molecule type" value="Genomic_DNA"/>
</dbReference>
<proteinExistence type="predicted"/>
<organism evidence="1 2">
    <name type="scientific">Pseudopithomyces chartarum</name>
    <dbReference type="NCBI Taxonomy" id="1892770"/>
    <lineage>
        <taxon>Eukaryota</taxon>
        <taxon>Fungi</taxon>
        <taxon>Dikarya</taxon>
        <taxon>Ascomycota</taxon>
        <taxon>Pezizomycotina</taxon>
        <taxon>Dothideomycetes</taxon>
        <taxon>Pleosporomycetidae</taxon>
        <taxon>Pleosporales</taxon>
        <taxon>Massarineae</taxon>
        <taxon>Didymosphaeriaceae</taxon>
        <taxon>Pseudopithomyces</taxon>
    </lineage>
</organism>
<dbReference type="AlphaFoldDB" id="A0AAN6RJV3"/>
<accession>A0AAN6RJV3</accession>
<gene>
    <name evidence="1" type="ORF">GRF29_28g2854460</name>
</gene>
<reference evidence="1 2" key="1">
    <citation type="submission" date="2021-02" db="EMBL/GenBank/DDBJ databases">
        <title>Genome assembly of Pseudopithomyces chartarum.</title>
        <authorList>
            <person name="Jauregui R."/>
            <person name="Singh J."/>
            <person name="Voisey C."/>
        </authorList>
    </citation>
    <scope>NUCLEOTIDE SEQUENCE [LARGE SCALE GENOMIC DNA]</scope>
    <source>
        <strain evidence="1 2">AGR01</strain>
    </source>
</reference>
<comment type="caution">
    <text evidence="1">The sequence shown here is derived from an EMBL/GenBank/DDBJ whole genome shotgun (WGS) entry which is preliminary data.</text>
</comment>
<protein>
    <submittedName>
        <fullName evidence="1">Uncharacterized protein</fullName>
    </submittedName>
</protein>
<sequence>MASTQPSSGDAFVFSKLLHEISSLAERGNIWEMIKQKLIAVPVTHAPESYIDNYALPVPIANRVSEAALEDCRGGADWKNELENEIHPMFSRSRWVSDENCQMTDEVFALIKPALQLASLFLTMPKTRTWFRNVATCPIKVHASGSFSYFELSSEPVNSGDEKVENVLLKMTEMVMLSFLESDKLDGEFVFKQGRIRLNKKFIADLQQSRAPNLSLIFWMAYSILHEIGHAFFFYARVYKNPQLQVAIKGNIVRGYRWEPFGPFSVTREPRYQSGQQFQWPEMGRSLELAAFRYAWSHVHRGLPINSELALALKVPPVVSLLENKHRPFKDTYKNYPGMLIEDWPEEHLSLPFVTGKWIQKWFLKETWADSNALDALNAESSFGQITYKDNYPVECWETFFVSLPQKKDVLVMCWIPGGPAEVCIHFYADRDSCGLTSAVN</sequence>
<evidence type="ECO:0000313" key="1">
    <source>
        <dbReference type="EMBL" id="KAK3214372.1"/>
    </source>
</evidence>
<dbReference type="Proteomes" id="UP001280581">
    <property type="component" value="Unassembled WGS sequence"/>
</dbReference>